<dbReference type="InterPro" id="IPR029068">
    <property type="entry name" value="Glyas_Bleomycin-R_OHBP_Dase"/>
</dbReference>
<dbReference type="Pfam" id="PF22658">
    <property type="entry name" value="YycE-like_N"/>
    <property type="match status" value="1"/>
</dbReference>
<dbReference type="EMBL" id="SRKZ01000006">
    <property type="protein sequence ID" value="TGD78326.1"/>
    <property type="molecule type" value="Genomic_DNA"/>
</dbReference>
<proteinExistence type="predicted"/>
<dbReference type="CDD" id="cd06587">
    <property type="entry name" value="VOC"/>
    <property type="match status" value="1"/>
</dbReference>
<dbReference type="InterPro" id="IPR058998">
    <property type="entry name" value="YycE-like_N"/>
</dbReference>
<dbReference type="AlphaFoldDB" id="A0A4Z0MFM9"/>
<dbReference type="InterPro" id="IPR037523">
    <property type="entry name" value="VOC_core"/>
</dbReference>
<comment type="caution">
    <text evidence="2">The sequence shown here is derived from an EMBL/GenBank/DDBJ whole genome shotgun (WGS) entry which is preliminary data.</text>
</comment>
<keyword evidence="3" id="KW-1185">Reference proteome</keyword>
<dbReference type="RefSeq" id="WP_135532188.1">
    <property type="nucleotide sequence ID" value="NZ_SRKZ01000006.1"/>
</dbReference>
<name>A0A4Z0MFM9_9BACT</name>
<organism evidence="2 3">
    <name type="scientific">Hymenobacter wooponensis</name>
    <dbReference type="NCBI Taxonomy" id="1525360"/>
    <lineage>
        <taxon>Bacteria</taxon>
        <taxon>Pseudomonadati</taxon>
        <taxon>Bacteroidota</taxon>
        <taxon>Cytophagia</taxon>
        <taxon>Cytophagales</taxon>
        <taxon>Hymenobacteraceae</taxon>
        <taxon>Hymenobacter</taxon>
    </lineage>
</organism>
<dbReference type="PROSITE" id="PS51819">
    <property type="entry name" value="VOC"/>
    <property type="match status" value="1"/>
</dbReference>
<dbReference type="InterPro" id="IPR058997">
    <property type="entry name" value="YycE-like_C"/>
</dbReference>
<reference evidence="2 3" key="1">
    <citation type="submission" date="2019-04" db="EMBL/GenBank/DDBJ databases">
        <authorList>
            <person name="Feng G."/>
            <person name="Zhang J."/>
            <person name="Zhu H."/>
        </authorList>
    </citation>
    <scope>NUCLEOTIDE SEQUENCE [LARGE SCALE GENOMIC DNA]</scope>
    <source>
        <strain evidence="2 3">JCM 19491</strain>
    </source>
</reference>
<dbReference type="SUPFAM" id="SSF54593">
    <property type="entry name" value="Glyoxalase/Bleomycin resistance protein/Dihydroxybiphenyl dioxygenase"/>
    <property type="match status" value="1"/>
</dbReference>
<evidence type="ECO:0000313" key="3">
    <source>
        <dbReference type="Proteomes" id="UP000298284"/>
    </source>
</evidence>
<dbReference type="Proteomes" id="UP000298284">
    <property type="component" value="Unassembled WGS sequence"/>
</dbReference>
<dbReference type="OrthoDB" id="8018325at2"/>
<evidence type="ECO:0000259" key="1">
    <source>
        <dbReference type="PROSITE" id="PS51819"/>
    </source>
</evidence>
<gene>
    <name evidence="2" type="ORF">EU557_19650</name>
</gene>
<protein>
    <submittedName>
        <fullName evidence="2">VOC family protein</fullName>
    </submittedName>
</protein>
<dbReference type="Pfam" id="PF22659">
    <property type="entry name" value="YycE-like_C"/>
    <property type="match status" value="1"/>
</dbReference>
<feature type="domain" description="VOC" evidence="1">
    <location>
        <begin position="3"/>
        <end position="125"/>
    </location>
</feature>
<evidence type="ECO:0000313" key="2">
    <source>
        <dbReference type="EMBL" id="TGD78326.1"/>
    </source>
</evidence>
<sequence>MIPKLRVARPTNNLQPLIRFYRDGLGLSELGSFTNHGGFDGVMLGHPQAPYHLEFTTQQDHLIAPAPTPEHLLVFYLPDHSQWLLAVERMQEQGFAPVVAYNPYWDQLGRTFEDPDGYRVVLQHAAWKY</sequence>
<accession>A0A4Z0MFM9</accession>
<dbReference type="Gene3D" id="3.10.180.10">
    <property type="entry name" value="2,3-Dihydroxybiphenyl 1,2-Dioxygenase, domain 1"/>
    <property type="match status" value="1"/>
</dbReference>